<reference evidence="3" key="1">
    <citation type="submission" date="2019-12" db="EMBL/GenBank/DDBJ databases">
        <title>High-Quality draft genome sequences of three cyanobacteria isolated from the limestone walls of the Old Cathedral of Coimbra.</title>
        <authorList>
            <person name="Tiago I."/>
            <person name="Soares F."/>
            <person name="Portugal A."/>
        </authorList>
    </citation>
    <scope>NUCLEOTIDE SEQUENCE [LARGE SCALE GENOMIC DNA]</scope>
    <source>
        <strain evidence="3">C</strain>
    </source>
</reference>
<evidence type="ECO:0000313" key="3">
    <source>
        <dbReference type="EMBL" id="NCJ05081.1"/>
    </source>
</evidence>
<feature type="domain" description="J" evidence="2">
    <location>
        <begin position="5"/>
        <end position="69"/>
    </location>
</feature>
<dbReference type="Pfam" id="PF00226">
    <property type="entry name" value="DnaJ"/>
    <property type="match status" value="1"/>
</dbReference>
<dbReference type="InterPro" id="IPR036869">
    <property type="entry name" value="J_dom_sf"/>
</dbReference>
<proteinExistence type="predicted"/>
<dbReference type="InterPro" id="IPR001623">
    <property type="entry name" value="DnaJ_domain"/>
</dbReference>
<sequence>MAEFNPYQALEIDPTATQAEIKQAYRRLAKACHPDCQGSFASHDRISQVNAAYEVLKDPQLRHHYDRTHPLPRSPRATSSPCDWHTSFHRHGAAPSASRHPEQSSPYPYSSYPRPSQTPHATNTIREMDHHLQIWLKQVYRPVNRKIAKMVTQLHHQIHELSADPYDDDLIQDFQDYLKDCAQTLKQAQTALRSMPNPANVAGIAAHLYFCLHRIEDGLEDLQLFTHCYDDNYLSSGQELFRIATKLSQEAQDDVQTLLSLI</sequence>
<keyword evidence="4" id="KW-1185">Reference proteome</keyword>
<organism evidence="3 4">
    <name type="scientific">Petrachloros mirabilis ULC683</name>
    <dbReference type="NCBI Taxonomy" id="2781853"/>
    <lineage>
        <taxon>Bacteria</taxon>
        <taxon>Bacillati</taxon>
        <taxon>Cyanobacteriota</taxon>
        <taxon>Cyanophyceae</taxon>
        <taxon>Synechococcales</taxon>
        <taxon>Petrachlorosaceae</taxon>
        <taxon>Petrachloros</taxon>
        <taxon>Petrachloros mirabilis</taxon>
    </lineage>
</organism>
<dbReference type="Gene3D" id="1.10.287.110">
    <property type="entry name" value="DnaJ domain"/>
    <property type="match status" value="1"/>
</dbReference>
<dbReference type="RefSeq" id="WP_161823549.1">
    <property type="nucleotide sequence ID" value="NZ_WVIC01000001.1"/>
</dbReference>
<feature type="region of interest" description="Disordered" evidence="1">
    <location>
        <begin position="65"/>
        <end position="121"/>
    </location>
</feature>
<evidence type="ECO:0000259" key="2">
    <source>
        <dbReference type="PROSITE" id="PS50076"/>
    </source>
</evidence>
<accession>A0A8K1ZVY2</accession>
<dbReference type="PRINTS" id="PR00625">
    <property type="entry name" value="JDOMAIN"/>
</dbReference>
<name>A0A8K1ZVY2_9CYAN</name>
<protein>
    <submittedName>
        <fullName evidence="3">DnaJ domain-containing protein</fullName>
    </submittedName>
</protein>
<dbReference type="SUPFAM" id="SSF46565">
    <property type="entry name" value="Chaperone J-domain"/>
    <property type="match status" value="1"/>
</dbReference>
<gene>
    <name evidence="3" type="ORF">GS597_00815</name>
</gene>
<dbReference type="CDD" id="cd06257">
    <property type="entry name" value="DnaJ"/>
    <property type="match status" value="1"/>
</dbReference>
<evidence type="ECO:0000313" key="4">
    <source>
        <dbReference type="Proteomes" id="UP000607397"/>
    </source>
</evidence>
<dbReference type="InterPro" id="IPR050817">
    <property type="entry name" value="DjlA_DnaK_co-chaperone"/>
</dbReference>
<evidence type="ECO:0000256" key="1">
    <source>
        <dbReference type="SAM" id="MobiDB-lite"/>
    </source>
</evidence>
<comment type="caution">
    <text evidence="3">The sequence shown here is derived from an EMBL/GenBank/DDBJ whole genome shotgun (WGS) entry which is preliminary data.</text>
</comment>
<dbReference type="PANTHER" id="PTHR24074">
    <property type="entry name" value="CO-CHAPERONE PROTEIN DJLA"/>
    <property type="match status" value="1"/>
</dbReference>
<feature type="compositionally biased region" description="Low complexity" evidence="1">
    <location>
        <begin position="104"/>
        <end position="115"/>
    </location>
</feature>
<dbReference type="SMART" id="SM00271">
    <property type="entry name" value="DnaJ"/>
    <property type="match status" value="1"/>
</dbReference>
<dbReference type="PROSITE" id="PS50076">
    <property type="entry name" value="DNAJ_2"/>
    <property type="match status" value="1"/>
</dbReference>
<dbReference type="Proteomes" id="UP000607397">
    <property type="component" value="Unassembled WGS sequence"/>
</dbReference>
<dbReference type="AlphaFoldDB" id="A0A8K1ZVY2"/>
<dbReference type="EMBL" id="WVIC01000001">
    <property type="protein sequence ID" value="NCJ05081.1"/>
    <property type="molecule type" value="Genomic_DNA"/>
</dbReference>